<evidence type="ECO:0000259" key="2">
    <source>
        <dbReference type="Pfam" id="PF03372"/>
    </source>
</evidence>
<sequence length="310" mass="33314">MRLGTWNLENLFKPGGDGPTGQAEYDVKLAGLAATVTELAPDVLAVQEVGDPEALDDLVERLPGAWVTALADPDRRGIRVGFVSRLALADVAQFADFPTELGGVQVDDAGERIEQMGRPALQARVDAGGTRLDVITTHLKSKLLTYPGGRFGPKDEGERARFAVYALHRRAAEAATVRAGADALLEGDGTSRAVVVAGDLNDEPQAATTQIFLGPGGSEIGTPGHTQPDRGDGHRLFNLAPLIPEEQRYSRVYRGRRELIDHLLVSHALLDDVTDVTTGSGRTPSITDDPRRRRNAPQSDHRPVVMTLDI</sequence>
<evidence type="ECO:0000313" key="3">
    <source>
        <dbReference type="EMBL" id="PVG81052.1"/>
    </source>
</evidence>
<comment type="caution">
    <text evidence="3">The sequence shown here is derived from an EMBL/GenBank/DDBJ whole genome shotgun (WGS) entry which is preliminary data.</text>
</comment>
<reference evidence="3 4" key="1">
    <citation type="submission" date="2018-04" db="EMBL/GenBank/DDBJ databases">
        <title>Genome of Nocardioides gansuensis WSJ-1.</title>
        <authorList>
            <person name="Wu S."/>
            <person name="Wang G."/>
        </authorList>
    </citation>
    <scope>NUCLEOTIDE SEQUENCE [LARGE SCALE GENOMIC DNA]</scope>
    <source>
        <strain evidence="3 4">WSJ-1</strain>
    </source>
</reference>
<name>A0A2T8F5S2_9ACTN</name>
<dbReference type="Gene3D" id="3.60.10.10">
    <property type="entry name" value="Endonuclease/exonuclease/phosphatase"/>
    <property type="match status" value="1"/>
</dbReference>
<protein>
    <submittedName>
        <fullName evidence="3">Endonuclease</fullName>
    </submittedName>
</protein>
<dbReference type="AlphaFoldDB" id="A0A2T8F5S2"/>
<keyword evidence="3" id="KW-0255">Endonuclease</keyword>
<feature type="region of interest" description="Disordered" evidence="1">
    <location>
        <begin position="275"/>
        <end position="310"/>
    </location>
</feature>
<dbReference type="PANTHER" id="PTHR42834:SF1">
    <property type="entry name" value="ENDONUCLEASE_EXONUCLEASE_PHOSPHATASE FAMILY PROTEIN (AFU_ORTHOLOGUE AFUA_3G09210)"/>
    <property type="match status" value="1"/>
</dbReference>
<feature type="compositionally biased region" description="Polar residues" evidence="1">
    <location>
        <begin position="275"/>
        <end position="286"/>
    </location>
</feature>
<proteinExistence type="predicted"/>
<evidence type="ECO:0000313" key="4">
    <source>
        <dbReference type="Proteomes" id="UP000246018"/>
    </source>
</evidence>
<dbReference type="EMBL" id="QDGZ01000010">
    <property type="protein sequence ID" value="PVG81052.1"/>
    <property type="molecule type" value="Genomic_DNA"/>
</dbReference>
<dbReference type="InterPro" id="IPR036691">
    <property type="entry name" value="Endo/exonu/phosph_ase_sf"/>
</dbReference>
<keyword evidence="4" id="KW-1185">Reference proteome</keyword>
<keyword evidence="3" id="KW-0540">Nuclease</keyword>
<dbReference type="PANTHER" id="PTHR42834">
    <property type="entry name" value="ENDONUCLEASE/EXONUCLEASE/PHOSPHATASE FAMILY PROTEIN (AFU_ORTHOLOGUE AFUA_3G09210)"/>
    <property type="match status" value="1"/>
</dbReference>
<dbReference type="RefSeq" id="WP_116573978.1">
    <property type="nucleotide sequence ID" value="NZ_QDGZ01000010.1"/>
</dbReference>
<organism evidence="3 4">
    <name type="scientific">Nocardioides gansuensis</name>
    <dbReference type="NCBI Taxonomy" id="2138300"/>
    <lineage>
        <taxon>Bacteria</taxon>
        <taxon>Bacillati</taxon>
        <taxon>Actinomycetota</taxon>
        <taxon>Actinomycetes</taxon>
        <taxon>Propionibacteriales</taxon>
        <taxon>Nocardioidaceae</taxon>
        <taxon>Nocardioides</taxon>
    </lineage>
</organism>
<dbReference type="GO" id="GO:0004519">
    <property type="term" value="F:endonuclease activity"/>
    <property type="evidence" value="ECO:0007669"/>
    <property type="project" value="UniProtKB-KW"/>
</dbReference>
<feature type="domain" description="Endonuclease/exonuclease/phosphatase" evidence="2">
    <location>
        <begin position="4"/>
        <end position="301"/>
    </location>
</feature>
<dbReference type="InterPro" id="IPR005135">
    <property type="entry name" value="Endo/exonuclease/phosphatase"/>
</dbReference>
<evidence type="ECO:0000256" key="1">
    <source>
        <dbReference type="SAM" id="MobiDB-lite"/>
    </source>
</evidence>
<gene>
    <name evidence="3" type="ORF">DDE18_19725</name>
</gene>
<dbReference type="SUPFAM" id="SSF56219">
    <property type="entry name" value="DNase I-like"/>
    <property type="match status" value="1"/>
</dbReference>
<keyword evidence="3" id="KW-0378">Hydrolase</keyword>
<dbReference type="Proteomes" id="UP000246018">
    <property type="component" value="Unassembled WGS sequence"/>
</dbReference>
<dbReference type="Pfam" id="PF03372">
    <property type="entry name" value="Exo_endo_phos"/>
    <property type="match status" value="1"/>
</dbReference>
<dbReference type="OrthoDB" id="7297112at2"/>
<accession>A0A2T8F5S2</accession>